<name>C1LH99_SCHJA</name>
<dbReference type="SMART" id="SM00355">
    <property type="entry name" value="ZnF_C2H2"/>
    <property type="match status" value="4"/>
</dbReference>
<feature type="domain" description="C2H2-type" evidence="1">
    <location>
        <begin position="212"/>
        <end position="233"/>
    </location>
</feature>
<evidence type="ECO:0000313" key="2">
    <source>
        <dbReference type="EMBL" id="CAX74077.1"/>
    </source>
</evidence>
<reference evidence="2" key="1">
    <citation type="journal article" date="2009" name="Nature">
        <title>The Schistosoma japonicum genome reveals features of host-parasite interplay.</title>
        <authorList>
            <person name="Liu F."/>
            <person name="Zhou Y."/>
            <person name="Wang Z.Q."/>
            <person name="Lu G."/>
            <person name="Zheng H."/>
            <person name="Brindley P.J."/>
            <person name="McManus D.P."/>
            <person name="Blair D."/>
            <person name="Zhang Q.H."/>
            <person name="Zhong Y."/>
            <person name="Wang S."/>
            <person name="Han Z.G."/>
            <person name="Chen Z."/>
        </authorList>
    </citation>
    <scope>NUCLEOTIDE SEQUENCE</scope>
    <source>
        <strain evidence="2">Anhui</strain>
    </source>
</reference>
<dbReference type="PROSITE" id="PS00028">
    <property type="entry name" value="ZINC_FINGER_C2H2_1"/>
    <property type="match status" value="2"/>
</dbReference>
<feature type="domain" description="C2H2-type" evidence="1">
    <location>
        <begin position="492"/>
        <end position="513"/>
    </location>
</feature>
<dbReference type="EMBL" id="FN318348">
    <property type="protein sequence ID" value="CAX74077.1"/>
    <property type="molecule type" value="mRNA"/>
</dbReference>
<dbReference type="InterPro" id="IPR013087">
    <property type="entry name" value="Znf_C2H2_type"/>
</dbReference>
<protein>
    <submittedName>
        <fullName evidence="2">Hypotheticial protein</fullName>
    </submittedName>
</protein>
<accession>C1LH99</accession>
<reference evidence="2" key="2">
    <citation type="submission" date="2009-03" db="EMBL/GenBank/DDBJ databases">
        <authorList>
            <person name="Gang L."/>
        </authorList>
    </citation>
    <scope>NUCLEOTIDE SEQUENCE</scope>
    <source>
        <strain evidence="2">Anhui</strain>
    </source>
</reference>
<dbReference type="AlphaFoldDB" id="C1LH99"/>
<organism evidence="2">
    <name type="scientific">Schistosoma japonicum</name>
    <name type="common">Blood fluke</name>
    <dbReference type="NCBI Taxonomy" id="6182"/>
    <lineage>
        <taxon>Eukaryota</taxon>
        <taxon>Metazoa</taxon>
        <taxon>Spiralia</taxon>
        <taxon>Lophotrochozoa</taxon>
        <taxon>Platyhelminthes</taxon>
        <taxon>Trematoda</taxon>
        <taxon>Digenea</taxon>
        <taxon>Strigeidida</taxon>
        <taxon>Schistosomatoidea</taxon>
        <taxon>Schistosomatidae</taxon>
        <taxon>Schistosoma</taxon>
    </lineage>
</organism>
<evidence type="ECO:0000259" key="1">
    <source>
        <dbReference type="PROSITE" id="PS00028"/>
    </source>
</evidence>
<sequence>MYNLHDNESINTPLDLRLYNRFNKTRRLRIKRGKLKKLPKSKSSFHAHHLKNSSQQFNNCLQTSFKQSDTFNCSICNMETINFNMFIQHMVLHLNQLTNDTTINTLSDKHSLHECNKRKSQMAMMTMTTMTAIMMTMMTSKRLPFNEILNNEQLSFLLTNEYLIKQNNQSNEQINECLHLMCNICKHELIFEQFTNLMDHLQTKHLSIEYRCNGCQQIFSDRIQCLVHILCQHITTVQLLTDNNHTTNNLTNLSSSSSSNNNNPMITINSNNNNVLCDDNENITCKYQHSNNVWCNNTLLRNMYQNNPMIINELNDDNHLEDHVNTMEKSDANCNCHTQSLIHFLSMLFWRSLSSINWMQSDTDELVDKHIKVLNTESNQSHDNRISISDECTQSVTLTSASSASSSILNLQADYVTQESTHKTINMVLLDEVKSRQMNQSIEENQSNEVNQIDLYQTSLNCVHLLRSHPVLGLLPHEIASKVDSYKASRICHLCLKEFADEMTVLHHQVEEHSLDDQSNVINSINQ</sequence>
<proteinExistence type="evidence at transcript level"/>